<reference evidence="2 3" key="1">
    <citation type="journal article" date="2019" name="Sci. Rep.">
        <title>Orb-weaving spider Araneus ventricosus genome elucidates the spidroin gene catalogue.</title>
        <authorList>
            <person name="Kono N."/>
            <person name="Nakamura H."/>
            <person name="Ohtoshi R."/>
            <person name="Moran D.A.P."/>
            <person name="Shinohara A."/>
            <person name="Yoshida Y."/>
            <person name="Fujiwara M."/>
            <person name="Mori M."/>
            <person name="Tomita M."/>
            <person name="Arakawa K."/>
        </authorList>
    </citation>
    <scope>NUCLEOTIDE SEQUENCE [LARGE SCALE GENOMIC DNA]</scope>
</reference>
<gene>
    <name evidence="2" type="ORF">AVEN_112598_1</name>
</gene>
<name>A0A4Y2W156_ARAVE</name>
<evidence type="ECO:0000313" key="3">
    <source>
        <dbReference type="Proteomes" id="UP000499080"/>
    </source>
</evidence>
<dbReference type="AlphaFoldDB" id="A0A4Y2W156"/>
<evidence type="ECO:0000313" key="2">
    <source>
        <dbReference type="EMBL" id="GBO31433.1"/>
    </source>
</evidence>
<comment type="caution">
    <text evidence="2">The sequence shown here is derived from an EMBL/GenBank/DDBJ whole genome shotgun (WGS) entry which is preliminary data.</text>
</comment>
<sequence length="91" mass="10667">MVEWVVIIKNCTMEASSSPNRKMILMKSQPTFPKRIIMAGSTLTQIWRNLEKRQNSKCGYIEDMIPHSKRKMGMNRDQKSNHYQPKNPKPC</sequence>
<protein>
    <submittedName>
        <fullName evidence="2">Uncharacterized protein</fullName>
    </submittedName>
</protein>
<proteinExistence type="predicted"/>
<keyword evidence="3" id="KW-1185">Reference proteome</keyword>
<dbReference type="Proteomes" id="UP000499080">
    <property type="component" value="Unassembled WGS sequence"/>
</dbReference>
<organism evidence="2 3">
    <name type="scientific">Araneus ventricosus</name>
    <name type="common">Orbweaver spider</name>
    <name type="synonym">Epeira ventricosa</name>
    <dbReference type="NCBI Taxonomy" id="182803"/>
    <lineage>
        <taxon>Eukaryota</taxon>
        <taxon>Metazoa</taxon>
        <taxon>Ecdysozoa</taxon>
        <taxon>Arthropoda</taxon>
        <taxon>Chelicerata</taxon>
        <taxon>Arachnida</taxon>
        <taxon>Araneae</taxon>
        <taxon>Araneomorphae</taxon>
        <taxon>Entelegynae</taxon>
        <taxon>Araneoidea</taxon>
        <taxon>Araneidae</taxon>
        <taxon>Araneus</taxon>
    </lineage>
</organism>
<accession>A0A4Y2W156</accession>
<dbReference type="EMBL" id="BGPR01054723">
    <property type="protein sequence ID" value="GBO31433.1"/>
    <property type="molecule type" value="Genomic_DNA"/>
</dbReference>
<evidence type="ECO:0000256" key="1">
    <source>
        <dbReference type="SAM" id="MobiDB-lite"/>
    </source>
</evidence>
<feature type="region of interest" description="Disordered" evidence="1">
    <location>
        <begin position="67"/>
        <end position="91"/>
    </location>
</feature>